<proteinExistence type="predicted"/>
<evidence type="ECO:0000313" key="2">
    <source>
        <dbReference type="EMBL" id="VDM34450.1"/>
    </source>
</evidence>
<organism evidence="2">
    <name type="scientific">Toxocara canis</name>
    <name type="common">Canine roundworm</name>
    <dbReference type="NCBI Taxonomy" id="6265"/>
    <lineage>
        <taxon>Eukaryota</taxon>
        <taxon>Metazoa</taxon>
        <taxon>Ecdysozoa</taxon>
        <taxon>Nematoda</taxon>
        <taxon>Chromadorea</taxon>
        <taxon>Rhabditida</taxon>
        <taxon>Spirurina</taxon>
        <taxon>Ascaridomorpha</taxon>
        <taxon>Ascaridoidea</taxon>
        <taxon>Toxocaridae</taxon>
        <taxon>Toxocara</taxon>
    </lineage>
</organism>
<evidence type="ECO:0000256" key="1">
    <source>
        <dbReference type="SAM" id="Phobius"/>
    </source>
</evidence>
<feature type="transmembrane region" description="Helical" evidence="1">
    <location>
        <begin position="56"/>
        <end position="74"/>
    </location>
</feature>
<keyword evidence="1" id="KW-0812">Transmembrane</keyword>
<dbReference type="AlphaFoldDB" id="A0A3P7FEM9"/>
<dbReference type="EMBL" id="UYWY01011736">
    <property type="protein sequence ID" value="VDM34450.1"/>
    <property type="molecule type" value="Genomic_DNA"/>
</dbReference>
<name>A0A3P7FEM9_TOXCA</name>
<protein>
    <submittedName>
        <fullName evidence="2">Uncharacterized protein</fullName>
    </submittedName>
</protein>
<sequence>MIISLNVLIHTFISEMDYSKLVEFDHFLSIIRDSRISTILYVSLKSVIFNPVYGHLLYKFCIWLSLTTSFILLFEI</sequence>
<keyword evidence="1" id="KW-1133">Transmembrane helix</keyword>
<accession>A0A3P7FEM9</accession>
<gene>
    <name evidence="2" type="ORF">TCNE_LOCUS5189</name>
</gene>
<keyword evidence="1" id="KW-0472">Membrane</keyword>
<reference evidence="2" key="1">
    <citation type="submission" date="2018-11" db="EMBL/GenBank/DDBJ databases">
        <authorList>
            <consortium name="Pathogen Informatics"/>
        </authorList>
    </citation>
    <scope>NUCLEOTIDE SEQUENCE [LARGE SCALE GENOMIC DNA]</scope>
</reference>